<gene>
    <name evidence="4" type="ORF">SAMN05216463_10328</name>
</gene>
<evidence type="ECO:0000259" key="3">
    <source>
        <dbReference type="Pfam" id="PF01051"/>
    </source>
</evidence>
<dbReference type="Pfam" id="PF21205">
    <property type="entry name" value="Rep3_C"/>
    <property type="match status" value="1"/>
</dbReference>
<dbReference type="GO" id="GO:0006270">
    <property type="term" value="P:DNA replication initiation"/>
    <property type="evidence" value="ECO:0007669"/>
    <property type="project" value="InterPro"/>
</dbReference>
<dbReference type="RefSeq" id="WP_073204724.1">
    <property type="nucleotide sequence ID" value="NZ_FRBD01000003.1"/>
</dbReference>
<evidence type="ECO:0000313" key="5">
    <source>
        <dbReference type="Proteomes" id="UP000184130"/>
    </source>
</evidence>
<evidence type="ECO:0000313" key="4">
    <source>
        <dbReference type="EMBL" id="SHK40752.1"/>
    </source>
</evidence>
<dbReference type="InterPro" id="IPR000525">
    <property type="entry name" value="Initiator_Rep_WH1"/>
</dbReference>
<protein>
    <submittedName>
        <fullName evidence="4">Initiator Replication protein</fullName>
    </submittedName>
</protein>
<feature type="region of interest" description="Disordered" evidence="2">
    <location>
        <begin position="1"/>
        <end position="30"/>
    </location>
</feature>
<reference evidence="4 5" key="1">
    <citation type="submission" date="2016-11" db="EMBL/GenBank/DDBJ databases">
        <authorList>
            <person name="Jaros S."/>
            <person name="Januszkiewicz K."/>
            <person name="Wedrychowicz H."/>
        </authorList>
    </citation>
    <scope>NUCLEOTIDE SEQUENCE [LARGE SCALE GENOMIC DNA]</scope>
    <source>
        <strain evidence="4 5">KHT3</strain>
    </source>
</reference>
<comment type="similarity">
    <text evidence="1">Belongs to the initiator RepB protein family.</text>
</comment>
<dbReference type="Proteomes" id="UP000184130">
    <property type="component" value="Unassembled WGS sequence"/>
</dbReference>
<dbReference type="SUPFAM" id="SSF46785">
    <property type="entry name" value="Winged helix' DNA-binding domain"/>
    <property type="match status" value="1"/>
</dbReference>
<accession>A0A1M6S7K1</accession>
<dbReference type="InterPro" id="IPR036390">
    <property type="entry name" value="WH_DNA-bd_sf"/>
</dbReference>
<evidence type="ECO:0000256" key="1">
    <source>
        <dbReference type="ARBA" id="ARBA00038283"/>
    </source>
</evidence>
<dbReference type="Gene3D" id="1.10.10.10">
    <property type="entry name" value="Winged helix-like DNA-binding domain superfamily/Winged helix DNA-binding domain"/>
    <property type="match status" value="1"/>
</dbReference>
<dbReference type="OrthoDB" id="670441at2"/>
<name>A0A1M6S7K1_XYLRU</name>
<feature type="domain" description="Initiator Rep protein WH1" evidence="3">
    <location>
        <begin position="116"/>
        <end position="215"/>
    </location>
</feature>
<proteinExistence type="inferred from homology"/>
<organism evidence="4 5">
    <name type="scientific">Xylanibacter ruminicola</name>
    <name type="common">Prevotella ruminicola</name>
    <dbReference type="NCBI Taxonomy" id="839"/>
    <lineage>
        <taxon>Bacteria</taxon>
        <taxon>Pseudomonadati</taxon>
        <taxon>Bacteroidota</taxon>
        <taxon>Bacteroidia</taxon>
        <taxon>Bacteroidales</taxon>
        <taxon>Prevotellaceae</taxon>
        <taxon>Xylanibacter</taxon>
    </lineage>
</organism>
<dbReference type="AlphaFoldDB" id="A0A1M6S7K1"/>
<sequence length="393" mass="45592">MTTAKSTASKVEESAKQTKPKKKPGRKSTKVKLPEGLIPIEEETWLLAPLTLTLMRHNYTSVQNKVLMSILECLQDILRKILDQSNGSGGGVRDLSTLQRGEIANEKGGLSFNLDFKTFGIDRNHYNELRSSLRMLPSIPVEIPFKSKEGKRYIKVTSLCDVFIPEEKYKTYVVVHIDKEVAEKLVSFELGWHRLGKEVVTSSNNKYTQRIYMYITAWTRAGRSIMSSQELRKWLQLEDKYREFRKLAARVLDPAQKELEELAKAGYCDCYFTYQKKYTGSRKSGEPDQIEFHIFKSPKLAGNEEQAVYDRQYAHLQELIMKHFGFTQQEIESLMKRVNEENVTEMMTKVSSIYMLVKNDKKGEIKDIKAYVYKAMDNFLKETEMDSYEEIKD</sequence>
<feature type="compositionally biased region" description="Basic residues" evidence="2">
    <location>
        <begin position="18"/>
        <end position="30"/>
    </location>
</feature>
<dbReference type="EMBL" id="FRBD01000003">
    <property type="protein sequence ID" value="SHK40752.1"/>
    <property type="molecule type" value="Genomic_DNA"/>
</dbReference>
<dbReference type="Pfam" id="PF01051">
    <property type="entry name" value="Rep3_N"/>
    <property type="match status" value="1"/>
</dbReference>
<dbReference type="GO" id="GO:0003887">
    <property type="term" value="F:DNA-directed DNA polymerase activity"/>
    <property type="evidence" value="ECO:0007669"/>
    <property type="project" value="InterPro"/>
</dbReference>
<evidence type="ECO:0000256" key="2">
    <source>
        <dbReference type="SAM" id="MobiDB-lite"/>
    </source>
</evidence>
<dbReference type="InterPro" id="IPR036388">
    <property type="entry name" value="WH-like_DNA-bd_sf"/>
</dbReference>